<dbReference type="RefSeq" id="WP_133736406.1">
    <property type="nucleotide sequence ID" value="NZ_SOAX01000004.1"/>
</dbReference>
<dbReference type="GO" id="GO:0016829">
    <property type="term" value="F:lyase activity"/>
    <property type="evidence" value="ECO:0007669"/>
    <property type="project" value="UniProtKB-KW"/>
</dbReference>
<dbReference type="SUPFAM" id="SSF53800">
    <property type="entry name" value="Chelatase"/>
    <property type="match status" value="1"/>
</dbReference>
<accession>A0A4R7JRG2</accession>
<dbReference type="CDD" id="cd03416">
    <property type="entry name" value="CbiX_SirB_N"/>
    <property type="match status" value="1"/>
</dbReference>
<dbReference type="EMBL" id="SOAX01000004">
    <property type="protein sequence ID" value="TDT40404.1"/>
    <property type="molecule type" value="Genomic_DNA"/>
</dbReference>
<proteinExistence type="predicted"/>
<dbReference type="OrthoDB" id="6146280at2"/>
<organism evidence="3 4">
    <name type="scientific">Halospina denitrificans</name>
    <dbReference type="NCBI Taxonomy" id="332522"/>
    <lineage>
        <taxon>Bacteria</taxon>
        <taxon>Pseudomonadati</taxon>
        <taxon>Pseudomonadota</taxon>
        <taxon>Gammaproteobacteria</taxon>
        <taxon>Halospina</taxon>
    </lineage>
</organism>
<dbReference type="AlphaFoldDB" id="A0A4R7JRG2"/>
<evidence type="ECO:0000313" key="3">
    <source>
        <dbReference type="EMBL" id="TDT40404.1"/>
    </source>
</evidence>
<protein>
    <submittedName>
        <fullName evidence="3">Sirohydrochlorin ferrochelatase</fullName>
    </submittedName>
</protein>
<dbReference type="InterPro" id="IPR002762">
    <property type="entry name" value="CbiX-like"/>
</dbReference>
<evidence type="ECO:0000313" key="4">
    <source>
        <dbReference type="Proteomes" id="UP000295830"/>
    </source>
</evidence>
<keyword evidence="1" id="KW-0479">Metal-binding</keyword>
<dbReference type="InterPro" id="IPR050963">
    <property type="entry name" value="Sirohydro_Cobaltochel/CbiX"/>
</dbReference>
<gene>
    <name evidence="3" type="ORF">DES49_2170</name>
</gene>
<sequence>MRSVFLVDNGSLRPASTLNLRRIAAALSERTGIPVEAASLLHSNKVPAEELEGTPATTLGPAATRHAEQGSREIVVLPFFFGPSRALTGYLPERMATLRESYPDVTVRVAAPLVDLQGPIDLRLARMLRDGALEQMPPRARPAVALVDHGSPIPEVTAVRNVLAGQLAALLEGEAHSVTAASMERREGDEYRFNEPLLENLLDQPGFNQGEVILSMLFLSPGRHAGQDGDVAGICAEAEQRNPGLKTAISRLAGEHEGMVDILADRLRQALDGERFLLDLPGSG</sequence>
<comment type="caution">
    <text evidence="3">The sequence shown here is derived from an EMBL/GenBank/DDBJ whole genome shotgun (WGS) entry which is preliminary data.</text>
</comment>
<keyword evidence="2" id="KW-0456">Lyase</keyword>
<evidence type="ECO:0000256" key="2">
    <source>
        <dbReference type="ARBA" id="ARBA00023239"/>
    </source>
</evidence>
<dbReference type="PANTHER" id="PTHR33542:SF3">
    <property type="entry name" value="SIROHYDROCHLORIN FERROCHELATASE, CHLOROPLASTIC"/>
    <property type="match status" value="1"/>
</dbReference>
<keyword evidence="4" id="KW-1185">Reference proteome</keyword>
<evidence type="ECO:0000256" key="1">
    <source>
        <dbReference type="ARBA" id="ARBA00022723"/>
    </source>
</evidence>
<dbReference type="PANTHER" id="PTHR33542">
    <property type="entry name" value="SIROHYDROCHLORIN FERROCHELATASE, CHLOROPLASTIC"/>
    <property type="match status" value="1"/>
</dbReference>
<reference evidence="3 4" key="1">
    <citation type="submission" date="2019-03" db="EMBL/GenBank/DDBJ databases">
        <title>Genomic Encyclopedia of Type Strains, Phase IV (KMG-IV): sequencing the most valuable type-strain genomes for metagenomic binning, comparative biology and taxonomic classification.</title>
        <authorList>
            <person name="Goeker M."/>
        </authorList>
    </citation>
    <scope>NUCLEOTIDE SEQUENCE [LARGE SCALE GENOMIC DNA]</scope>
    <source>
        <strain evidence="3 4">DSM 15505</strain>
    </source>
</reference>
<dbReference type="Proteomes" id="UP000295830">
    <property type="component" value="Unassembled WGS sequence"/>
</dbReference>
<dbReference type="Pfam" id="PF01903">
    <property type="entry name" value="CbiX"/>
    <property type="match status" value="1"/>
</dbReference>
<dbReference type="GO" id="GO:0046872">
    <property type="term" value="F:metal ion binding"/>
    <property type="evidence" value="ECO:0007669"/>
    <property type="project" value="UniProtKB-KW"/>
</dbReference>
<name>A0A4R7JRG2_9GAMM</name>
<dbReference type="Gene3D" id="3.40.50.1400">
    <property type="match status" value="2"/>
</dbReference>